<protein>
    <submittedName>
        <fullName evidence="2">Gp54 protein</fullName>
    </submittedName>
</protein>
<reference evidence="3" key="1">
    <citation type="submission" date="2015-12" db="EMBL/GenBank/DDBJ databases">
        <authorList>
            <person name="Shamseldin A."/>
            <person name="Moawad H."/>
            <person name="Abd El-Rahim W.M."/>
            <person name="Sadowsky M.J."/>
        </authorList>
    </citation>
    <scope>NUCLEOTIDE SEQUENCE [LARGE SCALE GENOMIC DNA]</scope>
    <source>
        <strain evidence="3">JAM AC0309</strain>
    </source>
</reference>
<proteinExistence type="predicted"/>
<name>A0A0U5BE32_9MICO</name>
<dbReference type="InterPro" id="IPR005039">
    <property type="entry name" value="Ant_C"/>
</dbReference>
<accession>A0A0U5BE32</accession>
<dbReference type="Pfam" id="PF03374">
    <property type="entry name" value="ANT"/>
    <property type="match status" value="1"/>
</dbReference>
<evidence type="ECO:0000313" key="3">
    <source>
        <dbReference type="Proteomes" id="UP000218965"/>
    </source>
</evidence>
<organism evidence="2 3">
    <name type="scientific">Microcella alkaliphila</name>
    <dbReference type="NCBI Taxonomy" id="279828"/>
    <lineage>
        <taxon>Bacteria</taxon>
        <taxon>Bacillati</taxon>
        <taxon>Actinomycetota</taxon>
        <taxon>Actinomycetes</taxon>
        <taxon>Micrococcales</taxon>
        <taxon>Microbacteriaceae</taxon>
        <taxon>Microcella</taxon>
    </lineage>
</organism>
<gene>
    <name evidence="2" type="ORF">MalAC0309_1644</name>
</gene>
<dbReference type="OrthoDB" id="9812611at2"/>
<feature type="domain" description="Antirepressor protein C-terminal" evidence="1">
    <location>
        <begin position="105"/>
        <end position="194"/>
    </location>
</feature>
<dbReference type="Proteomes" id="UP000218965">
    <property type="component" value="Chromosome"/>
</dbReference>
<sequence>MSDEPRTVVIPFRWFGHGIDIRAVQTSGDSEARFVGPDIYAALELLDDNRDLLTVADVVALANEFPTEKRMEFLVWFDGVRSELLDGVLYAIATNSPFSRARVDDGHLSVGEAADILSRDPVIRITRDELFRDLLRDYGWAMQEPITRAWIPTDRATDAGWLVRDQTRGRTDRIAYPQVRVTRAGLEELHRRLGGIAALHVDDHHPQLIEPTA</sequence>
<evidence type="ECO:0000259" key="1">
    <source>
        <dbReference type="Pfam" id="PF03374"/>
    </source>
</evidence>
<dbReference type="EMBL" id="AP017315">
    <property type="protein sequence ID" value="BAU32495.1"/>
    <property type="molecule type" value="Genomic_DNA"/>
</dbReference>
<dbReference type="KEGG" id="malk:MalAC0309_1644"/>
<reference evidence="2 3" key="2">
    <citation type="submission" date="2016-01" db="EMBL/GenBank/DDBJ databases">
        <title>Microcella alkaliphila JAM AC0309 whole genome shotgun sequence.</title>
        <authorList>
            <person name="Kurata A."/>
            <person name="Hirose Y."/>
            <person name="Kishimoto N."/>
            <person name="Kobayashi T."/>
        </authorList>
    </citation>
    <scope>NUCLEOTIDE SEQUENCE [LARGE SCALE GENOMIC DNA]</scope>
    <source>
        <strain evidence="2 3">JAM AC0309</strain>
    </source>
</reference>
<evidence type="ECO:0000313" key="2">
    <source>
        <dbReference type="EMBL" id="BAU32495.1"/>
    </source>
</evidence>
<dbReference type="GO" id="GO:0003677">
    <property type="term" value="F:DNA binding"/>
    <property type="evidence" value="ECO:0007669"/>
    <property type="project" value="InterPro"/>
</dbReference>
<dbReference type="AlphaFoldDB" id="A0A0U5BE32"/>
<dbReference type="RefSeq" id="WP_096421721.1">
    <property type="nucleotide sequence ID" value="NZ_AP017315.1"/>
</dbReference>